<reference evidence="2 3" key="1">
    <citation type="journal article" date="2017" name="PLoS Biol.">
        <title>The sea cucumber genome provides insights into morphological evolution and visceral regeneration.</title>
        <authorList>
            <person name="Zhang X."/>
            <person name="Sun L."/>
            <person name="Yuan J."/>
            <person name="Sun Y."/>
            <person name="Gao Y."/>
            <person name="Zhang L."/>
            <person name="Li S."/>
            <person name="Dai H."/>
            <person name="Hamel J.F."/>
            <person name="Liu C."/>
            <person name="Yu Y."/>
            <person name="Liu S."/>
            <person name="Lin W."/>
            <person name="Guo K."/>
            <person name="Jin S."/>
            <person name="Xu P."/>
            <person name="Storey K.B."/>
            <person name="Huan P."/>
            <person name="Zhang T."/>
            <person name="Zhou Y."/>
            <person name="Zhang J."/>
            <person name="Lin C."/>
            <person name="Li X."/>
            <person name="Xing L."/>
            <person name="Huo D."/>
            <person name="Sun M."/>
            <person name="Wang L."/>
            <person name="Mercier A."/>
            <person name="Li F."/>
            <person name="Yang H."/>
            <person name="Xiang J."/>
        </authorList>
    </citation>
    <scope>NUCLEOTIDE SEQUENCE [LARGE SCALE GENOMIC DNA]</scope>
    <source>
        <strain evidence="2">Shaxun</strain>
        <tissue evidence="2">Muscle</tissue>
    </source>
</reference>
<comment type="caution">
    <text evidence="2">The sequence shown here is derived from an EMBL/GenBank/DDBJ whole genome shotgun (WGS) entry which is preliminary data.</text>
</comment>
<gene>
    <name evidence="2" type="ORF">BSL78_07973</name>
</gene>
<organism evidence="2 3">
    <name type="scientific">Stichopus japonicus</name>
    <name type="common">Sea cucumber</name>
    <dbReference type="NCBI Taxonomy" id="307972"/>
    <lineage>
        <taxon>Eukaryota</taxon>
        <taxon>Metazoa</taxon>
        <taxon>Echinodermata</taxon>
        <taxon>Eleutherozoa</taxon>
        <taxon>Echinozoa</taxon>
        <taxon>Holothuroidea</taxon>
        <taxon>Aspidochirotacea</taxon>
        <taxon>Aspidochirotida</taxon>
        <taxon>Stichopodidae</taxon>
        <taxon>Apostichopus</taxon>
    </lineage>
</organism>
<dbReference type="InterPro" id="IPR013320">
    <property type="entry name" value="ConA-like_dom_sf"/>
</dbReference>
<dbReference type="Proteomes" id="UP000230750">
    <property type="component" value="Unassembled WGS sequence"/>
</dbReference>
<accession>A0A2G8L4F7</accession>
<proteinExistence type="predicted"/>
<keyword evidence="3" id="KW-1185">Reference proteome</keyword>
<evidence type="ECO:0000313" key="2">
    <source>
        <dbReference type="EMBL" id="PIK55131.1"/>
    </source>
</evidence>
<sequence>MHIHDTLFSTVDAGFATGREEDTQQELLEHPEVCTTLLEVLASSSSSSFRCESGGNQGGFKEALDPLKPSSINKMSSMNRSELCRCDLVSVILDNYADVLKGIENRDGEGGGDSLNLDPSPRPRQLVLLPSSDIILSPLSAHRAYSCPRRETITAMQLRRLLQLCDTEEEYILPELLKTLLSIACATQDRPNHCLSFPVVSKPYPEVHIQENHFNQKTAPSCNISKIAPLHLSLENVLQWPPLLSKGLSMSMWMKLEESPKKTSVMKRGKSGSFEKRYSKAKEGSKRRSDSRSTDQIKCKDQVHVFSVGTSHHCLEVWAGFRPSCLILRLSSNSKVLTEVQCTGIIPLGEWCHLALTYQEESSQNNKILGKITLVTNGQLPKPVTLETSLRSLPKTTSHGWLFIGQSSECDTFQEGFGNVQIGNMMLFNGVTNMKF</sequence>
<evidence type="ECO:0000256" key="1">
    <source>
        <dbReference type="SAM" id="MobiDB-lite"/>
    </source>
</evidence>
<dbReference type="Gene3D" id="2.60.120.200">
    <property type="match status" value="1"/>
</dbReference>
<dbReference type="EMBL" id="MRZV01000224">
    <property type="protein sequence ID" value="PIK55131.1"/>
    <property type="molecule type" value="Genomic_DNA"/>
</dbReference>
<feature type="compositionally biased region" description="Basic and acidic residues" evidence="1">
    <location>
        <begin position="273"/>
        <end position="295"/>
    </location>
</feature>
<evidence type="ECO:0000313" key="3">
    <source>
        <dbReference type="Proteomes" id="UP000230750"/>
    </source>
</evidence>
<dbReference type="AlphaFoldDB" id="A0A2G8L4F7"/>
<protein>
    <submittedName>
        <fullName evidence="2">Putative lysosomal-trafficking regulator</fullName>
    </submittedName>
</protein>
<dbReference type="STRING" id="307972.A0A2G8L4F7"/>
<dbReference type="SUPFAM" id="SSF49899">
    <property type="entry name" value="Concanavalin A-like lectins/glucanases"/>
    <property type="match status" value="1"/>
</dbReference>
<feature type="region of interest" description="Disordered" evidence="1">
    <location>
        <begin position="261"/>
        <end position="295"/>
    </location>
</feature>
<name>A0A2G8L4F7_STIJA</name>